<sequence>MAPAATLIKWKGYADIVLGVILATYPRLVYHSTLAQTVAALTGLHLSSPDAAPGLNHALACMFFALGVAHIAAARLGRGAHATLCESPSRHPTLSTQIKLISLYSHHPHTPHCVETLVAMSATWAVLTLLTCLLTPRAWRLGSASFFLSGGVHAVVCVFLWLLDPRLLRLSGAGNSRKWF</sequence>
<feature type="transmembrane region" description="Helical" evidence="1">
    <location>
        <begin position="12"/>
        <end position="30"/>
    </location>
</feature>
<accession>A0A9P7G9H9</accession>
<keyword evidence="1" id="KW-1133">Transmembrane helix</keyword>
<proteinExistence type="predicted"/>
<organism evidence="2 3">
    <name type="scientific">Asterophora parasitica</name>
    <dbReference type="NCBI Taxonomy" id="117018"/>
    <lineage>
        <taxon>Eukaryota</taxon>
        <taxon>Fungi</taxon>
        <taxon>Dikarya</taxon>
        <taxon>Basidiomycota</taxon>
        <taxon>Agaricomycotina</taxon>
        <taxon>Agaricomycetes</taxon>
        <taxon>Agaricomycetidae</taxon>
        <taxon>Agaricales</taxon>
        <taxon>Tricholomatineae</taxon>
        <taxon>Lyophyllaceae</taxon>
        <taxon>Asterophora</taxon>
    </lineage>
</organism>
<dbReference type="EMBL" id="JABCKV010000143">
    <property type="protein sequence ID" value="KAG5642972.1"/>
    <property type="molecule type" value="Genomic_DNA"/>
</dbReference>
<gene>
    <name evidence="2" type="ORF">DXG03_001820</name>
</gene>
<evidence type="ECO:0000313" key="2">
    <source>
        <dbReference type="EMBL" id="KAG5642972.1"/>
    </source>
</evidence>
<dbReference type="Proteomes" id="UP000775547">
    <property type="component" value="Unassembled WGS sequence"/>
</dbReference>
<dbReference type="OrthoDB" id="3753443at2759"/>
<evidence type="ECO:0000256" key="1">
    <source>
        <dbReference type="SAM" id="Phobius"/>
    </source>
</evidence>
<feature type="transmembrane region" description="Helical" evidence="1">
    <location>
        <begin position="145"/>
        <end position="163"/>
    </location>
</feature>
<comment type="caution">
    <text evidence="2">The sequence shown here is derived from an EMBL/GenBank/DDBJ whole genome shotgun (WGS) entry which is preliminary data.</text>
</comment>
<reference evidence="2" key="1">
    <citation type="submission" date="2020-07" db="EMBL/GenBank/DDBJ databases">
        <authorList>
            <person name="Nieuwenhuis M."/>
            <person name="Van De Peppel L.J.J."/>
        </authorList>
    </citation>
    <scope>NUCLEOTIDE SEQUENCE</scope>
    <source>
        <strain evidence="2">AP01</strain>
        <tissue evidence="2">Mycelium</tissue>
    </source>
</reference>
<keyword evidence="1" id="KW-0812">Transmembrane</keyword>
<feature type="transmembrane region" description="Helical" evidence="1">
    <location>
        <begin position="54"/>
        <end position="74"/>
    </location>
</feature>
<keyword evidence="1" id="KW-0472">Membrane</keyword>
<name>A0A9P7G9H9_9AGAR</name>
<reference evidence="2" key="2">
    <citation type="submission" date="2021-10" db="EMBL/GenBank/DDBJ databases">
        <title>Phylogenomics reveals ancestral predisposition of the termite-cultivated fungus Termitomyces towards a domesticated lifestyle.</title>
        <authorList>
            <person name="Auxier B."/>
            <person name="Grum-Grzhimaylo A."/>
            <person name="Cardenas M.E."/>
            <person name="Lodge J.D."/>
            <person name="Laessoe T."/>
            <person name="Pedersen O."/>
            <person name="Smith M.E."/>
            <person name="Kuyper T.W."/>
            <person name="Franco-Molano E.A."/>
            <person name="Baroni T.J."/>
            <person name="Aanen D.K."/>
        </authorList>
    </citation>
    <scope>NUCLEOTIDE SEQUENCE</scope>
    <source>
        <strain evidence="2">AP01</strain>
        <tissue evidence="2">Mycelium</tissue>
    </source>
</reference>
<dbReference type="AlphaFoldDB" id="A0A9P7G9H9"/>
<keyword evidence="3" id="KW-1185">Reference proteome</keyword>
<protein>
    <submittedName>
        <fullName evidence="2">Uncharacterized protein</fullName>
    </submittedName>
</protein>
<evidence type="ECO:0000313" key="3">
    <source>
        <dbReference type="Proteomes" id="UP000775547"/>
    </source>
</evidence>